<dbReference type="EMBL" id="CYZU01000004">
    <property type="protein sequence ID" value="CUN87284.1"/>
    <property type="molecule type" value="Genomic_DNA"/>
</dbReference>
<accession>A0A174AFW1</accession>
<gene>
    <name evidence="2" type="primary">gmk_1</name>
    <name evidence="2" type="ORF">ERS852491_00715</name>
</gene>
<dbReference type="SUPFAM" id="SSF52540">
    <property type="entry name" value="P-loop containing nucleoside triphosphate hydrolases"/>
    <property type="match status" value="1"/>
</dbReference>
<reference evidence="2 3" key="1">
    <citation type="submission" date="2015-09" db="EMBL/GenBank/DDBJ databases">
        <authorList>
            <consortium name="Pathogen Informatics"/>
        </authorList>
    </citation>
    <scope>NUCLEOTIDE SEQUENCE [LARGE SCALE GENOMIC DNA]</scope>
    <source>
        <strain evidence="2 3">2789STDY5834876</strain>
    </source>
</reference>
<keyword evidence="2" id="KW-0418">Kinase</keyword>
<keyword evidence="2" id="KW-0808">Transferase</keyword>
<dbReference type="Gene3D" id="3.40.50.300">
    <property type="entry name" value="P-loop containing nucleotide triphosphate hydrolases"/>
    <property type="match status" value="1"/>
</dbReference>
<name>A0A174AFW1_9FIRM</name>
<dbReference type="Pfam" id="PF00625">
    <property type="entry name" value="Guanylate_kin"/>
    <property type="match status" value="1"/>
</dbReference>
<dbReference type="Proteomes" id="UP000095544">
    <property type="component" value="Unassembled WGS sequence"/>
</dbReference>
<evidence type="ECO:0000313" key="3">
    <source>
        <dbReference type="Proteomes" id="UP000095544"/>
    </source>
</evidence>
<dbReference type="InterPro" id="IPR027417">
    <property type="entry name" value="P-loop_NTPase"/>
</dbReference>
<organism evidence="2 3">
    <name type="scientific">Faecalicatena contorta</name>
    <dbReference type="NCBI Taxonomy" id="39482"/>
    <lineage>
        <taxon>Bacteria</taxon>
        <taxon>Bacillati</taxon>
        <taxon>Bacillota</taxon>
        <taxon>Clostridia</taxon>
        <taxon>Lachnospirales</taxon>
        <taxon>Lachnospiraceae</taxon>
        <taxon>Faecalicatena</taxon>
    </lineage>
</organism>
<evidence type="ECO:0000259" key="1">
    <source>
        <dbReference type="PROSITE" id="PS50052"/>
    </source>
</evidence>
<dbReference type="SMART" id="SM00072">
    <property type="entry name" value="GuKc"/>
    <property type="match status" value="1"/>
</dbReference>
<sequence>MGKICYIMGKSSSGKDTIFKKLKEILPQFRTIILYTTRPIRAGETDGVEYYFTDEAKLESLEKQGAVIEMRAYHTKCGVWKYFTADDGQIDLEKYDYIVIGTLQSYEEMRLYFGKDRLVPVYIEVEDGERLSRALMREQQQSEPKYSEMCRRFLADQEDFSEENLENAGIIRRFQNNNMEECIQEIQMYLEREMDEG</sequence>
<protein>
    <submittedName>
        <fullName evidence="2">Guanylate kinase</fullName>
        <ecNumber evidence="2">2.7.4.8</ecNumber>
    </submittedName>
</protein>
<dbReference type="InterPro" id="IPR008144">
    <property type="entry name" value="Guanylate_kin-like_dom"/>
</dbReference>
<dbReference type="AlphaFoldDB" id="A0A174AFW1"/>
<dbReference type="RefSeq" id="WP_055151131.1">
    <property type="nucleotide sequence ID" value="NZ_CYZU01000004.1"/>
</dbReference>
<dbReference type="PROSITE" id="PS00856">
    <property type="entry name" value="GUANYLATE_KINASE_1"/>
    <property type="match status" value="1"/>
</dbReference>
<feature type="domain" description="Guanylate kinase-like" evidence="1">
    <location>
        <begin position="2"/>
        <end position="191"/>
    </location>
</feature>
<dbReference type="STRING" id="39482.ERS852491_00715"/>
<dbReference type="EC" id="2.7.4.8" evidence="2"/>
<dbReference type="InterPro" id="IPR008145">
    <property type="entry name" value="GK/Ca_channel_bsu"/>
</dbReference>
<dbReference type="PROSITE" id="PS50052">
    <property type="entry name" value="GUANYLATE_KINASE_2"/>
    <property type="match status" value="1"/>
</dbReference>
<proteinExistence type="predicted"/>
<dbReference type="GO" id="GO:0004385">
    <property type="term" value="F:GMP kinase activity"/>
    <property type="evidence" value="ECO:0007669"/>
    <property type="project" value="UniProtKB-EC"/>
</dbReference>
<dbReference type="OrthoDB" id="1033810at2"/>
<evidence type="ECO:0000313" key="2">
    <source>
        <dbReference type="EMBL" id="CUN87284.1"/>
    </source>
</evidence>
<dbReference type="InterPro" id="IPR020590">
    <property type="entry name" value="Guanylate_kinase_CS"/>
</dbReference>